<protein>
    <submittedName>
        <fullName evidence="1">Protein of avirulence locus ImpE</fullName>
    </submittedName>
</protein>
<sequence>MKQFKLMIQQGKLSEALDYLAARLKQKPMDVDLRSSFVELLCIDGQLERADKQLNVLIKQSPECLVGATNLRQLIRAAQARLDFENGAATATLVKEPEESFSALLRYRMARYGKDTVTQIESAMKLEEARQDCPVNINGEQRDLVRDLDDTLAGYLEVFGTNGQYYLVPFEALISLELKPITSLIEQVWRKVEIEIEGGLSGEAFIPMTYAGSDSDGQKLARETDWLAVNGSEVYQGVGQKMVLFGNEALTLSQVQHLSAISMAAA</sequence>
<dbReference type="SUPFAM" id="SSF144059">
    <property type="entry name" value="ImpE-like"/>
    <property type="match status" value="1"/>
</dbReference>
<dbReference type="AlphaFoldDB" id="A0A2T3IZM6"/>
<dbReference type="Pfam" id="PF07024">
    <property type="entry name" value="ImpE"/>
    <property type="match status" value="1"/>
</dbReference>
<dbReference type="EMBL" id="PYMH01000003">
    <property type="protein sequence ID" value="PSU34135.1"/>
    <property type="molecule type" value="Genomic_DNA"/>
</dbReference>
<gene>
    <name evidence="1" type="ORF">C9I99_09070</name>
</gene>
<keyword evidence="2" id="KW-1185">Reference proteome</keyword>
<evidence type="ECO:0000313" key="2">
    <source>
        <dbReference type="Proteomes" id="UP000241222"/>
    </source>
</evidence>
<dbReference type="Gene3D" id="1.25.40.10">
    <property type="entry name" value="Tetratricopeptide repeat domain"/>
    <property type="match status" value="1"/>
</dbReference>
<reference evidence="1 2" key="1">
    <citation type="submission" date="2018-03" db="EMBL/GenBank/DDBJ databases">
        <title>Whole genome sequencing of Histamine producing bacteria.</title>
        <authorList>
            <person name="Butler K."/>
        </authorList>
    </citation>
    <scope>NUCLEOTIDE SEQUENCE [LARGE SCALE GENOMIC DNA]</scope>
    <source>
        <strain evidence="1 2">JCM 13586</strain>
    </source>
</reference>
<dbReference type="Proteomes" id="UP000241222">
    <property type="component" value="Unassembled WGS sequence"/>
</dbReference>
<organism evidence="1 2">
    <name type="scientific">Photobacterium lutimaris</name>
    <dbReference type="NCBI Taxonomy" id="388278"/>
    <lineage>
        <taxon>Bacteria</taxon>
        <taxon>Pseudomonadati</taxon>
        <taxon>Pseudomonadota</taxon>
        <taxon>Gammaproteobacteria</taxon>
        <taxon>Vibrionales</taxon>
        <taxon>Vibrionaceae</taxon>
        <taxon>Photobacterium</taxon>
    </lineage>
</organism>
<evidence type="ECO:0000313" key="1">
    <source>
        <dbReference type="EMBL" id="PSU34135.1"/>
    </source>
</evidence>
<name>A0A2T3IZM6_9GAMM</name>
<dbReference type="RefSeq" id="WP_107348563.1">
    <property type="nucleotide sequence ID" value="NZ_PYMH01000003.1"/>
</dbReference>
<accession>A0A2T3IZM6</accession>
<dbReference type="InterPro" id="IPR011990">
    <property type="entry name" value="TPR-like_helical_dom_sf"/>
</dbReference>
<dbReference type="InterPro" id="IPR009211">
    <property type="entry name" value="TagJ"/>
</dbReference>
<dbReference type="PIRSF" id="PIRSF029288">
    <property type="entry name" value="SciE_ImpE"/>
    <property type="match status" value="1"/>
</dbReference>
<proteinExistence type="predicted"/>
<comment type="caution">
    <text evidence="1">The sequence shown here is derived from an EMBL/GenBank/DDBJ whole genome shotgun (WGS) entry which is preliminary data.</text>
</comment>
<dbReference type="OrthoDB" id="5416084at2"/>